<dbReference type="InterPro" id="IPR036638">
    <property type="entry name" value="HLH_DNA-bd_sf"/>
</dbReference>
<dbReference type="Gene3D" id="4.10.280.10">
    <property type="entry name" value="Helix-loop-helix DNA-binding domain"/>
    <property type="match status" value="1"/>
</dbReference>
<evidence type="ECO:0000256" key="1">
    <source>
        <dbReference type="ARBA" id="ARBA00004123"/>
    </source>
</evidence>
<keyword evidence="6" id="KW-0175">Coiled coil</keyword>
<evidence type="ECO:0000313" key="9">
    <source>
        <dbReference type="EMBL" id="KAJ8440602.1"/>
    </source>
</evidence>
<keyword evidence="4 5" id="KW-0539">Nucleus</keyword>
<dbReference type="InterPro" id="IPR011598">
    <property type="entry name" value="bHLH_dom"/>
</dbReference>
<evidence type="ECO:0000256" key="4">
    <source>
        <dbReference type="ARBA" id="ARBA00023242"/>
    </source>
</evidence>
<dbReference type="InterPro" id="IPR025610">
    <property type="entry name" value="MYC/MYB_N"/>
</dbReference>
<dbReference type="OrthoDB" id="1926382at2759"/>
<feature type="region of interest" description="Disordered" evidence="7">
    <location>
        <begin position="1"/>
        <end position="23"/>
    </location>
</feature>
<dbReference type="AlphaFoldDB" id="A0A9Q1KCA5"/>
<keyword evidence="2 5" id="KW-0805">Transcription regulation</keyword>
<evidence type="ECO:0000256" key="6">
    <source>
        <dbReference type="SAM" id="Coils"/>
    </source>
</evidence>
<gene>
    <name evidence="9" type="ORF">Cgig2_031019</name>
</gene>
<evidence type="ECO:0000256" key="5">
    <source>
        <dbReference type="RuleBase" id="RU369104"/>
    </source>
</evidence>
<keyword evidence="3 5" id="KW-0804">Transcription</keyword>
<dbReference type="Proteomes" id="UP001153076">
    <property type="component" value="Unassembled WGS sequence"/>
</dbReference>
<sequence>MEENIVVSSSCSSPSLISQPQESPAATSLEQRLQLILLQSLPQWWNYAIFWQTTTDLDTGSLSLVWGDGHFQGLRPPNCSSAQAQPFLLHFDEDPVDDPVNDVIVTDAEWFYMTSPARTHALKQGAARAGNMLAKCFTTGALVWLHGSLSLRLYNCDRAKEAQAHGLQTLVCVPVSNGVLELGSVYLIKENWALIQHAHSLFGPSSHLHLGSDVGPHGLSFCGVTSSGGASAQTQRPSGGAEISSYADPMDQDDSDGPISGLPVAVERRPAKKRGRRPSPCEGPGAAVNHVEAERQRREKMNNRFYALRSVVPTVSRMDKASLLADAVAYINELKGKVDSLESQLQIMREFRKHNENNNNKTSMKMSEMLSSVVSDDQSTTTGQTSFDQFSTKGVSSSTISSNKNNNNNNNNNSYINKVRMEVDVKVMGSDAMVRVQSQNVDHPSAMLMTVFRDLELQVHHASVSTVEELMLQDVVLVKVPTELRNENANYVGANI</sequence>
<reference evidence="9" key="1">
    <citation type="submission" date="2022-04" db="EMBL/GenBank/DDBJ databases">
        <title>Carnegiea gigantea Genome sequencing and assembly v2.</title>
        <authorList>
            <person name="Copetti D."/>
            <person name="Sanderson M.J."/>
            <person name="Burquez A."/>
            <person name="Wojciechowski M.F."/>
        </authorList>
    </citation>
    <scope>NUCLEOTIDE SEQUENCE</scope>
    <source>
        <strain evidence="9">SGP5-SGP5p</strain>
        <tissue evidence="9">Aerial part</tissue>
    </source>
</reference>
<name>A0A9Q1KCA5_9CARY</name>
<dbReference type="Pfam" id="PF14215">
    <property type="entry name" value="bHLH-MYC_N"/>
    <property type="match status" value="1"/>
</dbReference>
<evidence type="ECO:0000256" key="7">
    <source>
        <dbReference type="SAM" id="MobiDB-lite"/>
    </source>
</evidence>
<dbReference type="PROSITE" id="PS50888">
    <property type="entry name" value="BHLH"/>
    <property type="match status" value="1"/>
</dbReference>
<protein>
    <recommendedName>
        <fullName evidence="5">Transcription factor</fullName>
        <shortName evidence="5">bHLH transcription factor</shortName>
    </recommendedName>
    <alternativeName>
        <fullName evidence="5">Basic helix-loop-helix protein</fullName>
    </alternativeName>
</protein>
<dbReference type="SUPFAM" id="SSF47459">
    <property type="entry name" value="HLH, helix-loop-helix DNA-binding domain"/>
    <property type="match status" value="1"/>
</dbReference>
<dbReference type="PANTHER" id="PTHR11514">
    <property type="entry name" value="MYC"/>
    <property type="match status" value="1"/>
</dbReference>
<organism evidence="9 10">
    <name type="scientific">Carnegiea gigantea</name>
    <dbReference type="NCBI Taxonomy" id="171969"/>
    <lineage>
        <taxon>Eukaryota</taxon>
        <taxon>Viridiplantae</taxon>
        <taxon>Streptophyta</taxon>
        <taxon>Embryophyta</taxon>
        <taxon>Tracheophyta</taxon>
        <taxon>Spermatophyta</taxon>
        <taxon>Magnoliopsida</taxon>
        <taxon>eudicotyledons</taxon>
        <taxon>Gunneridae</taxon>
        <taxon>Pentapetalae</taxon>
        <taxon>Caryophyllales</taxon>
        <taxon>Cactineae</taxon>
        <taxon>Cactaceae</taxon>
        <taxon>Cactoideae</taxon>
        <taxon>Echinocereeae</taxon>
        <taxon>Carnegiea</taxon>
    </lineage>
</organism>
<dbReference type="GO" id="GO:0003700">
    <property type="term" value="F:DNA-binding transcription factor activity"/>
    <property type="evidence" value="ECO:0007669"/>
    <property type="project" value="InterPro"/>
</dbReference>
<dbReference type="GO" id="GO:0046983">
    <property type="term" value="F:protein dimerization activity"/>
    <property type="evidence" value="ECO:0007669"/>
    <property type="project" value="InterPro"/>
</dbReference>
<comment type="caution">
    <text evidence="9">The sequence shown here is derived from an EMBL/GenBank/DDBJ whole genome shotgun (WGS) entry which is preliminary data.</text>
</comment>
<keyword evidence="10" id="KW-1185">Reference proteome</keyword>
<dbReference type="PANTHER" id="PTHR11514:SF40">
    <property type="entry name" value="TRANSCRIPTION FACTOR BHLH14"/>
    <property type="match status" value="1"/>
</dbReference>
<dbReference type="Pfam" id="PF00010">
    <property type="entry name" value="HLH"/>
    <property type="match status" value="1"/>
</dbReference>
<evidence type="ECO:0000256" key="3">
    <source>
        <dbReference type="ARBA" id="ARBA00023163"/>
    </source>
</evidence>
<feature type="region of interest" description="Disordered" evidence="7">
    <location>
        <begin position="373"/>
        <end position="414"/>
    </location>
</feature>
<dbReference type="InterPro" id="IPR045084">
    <property type="entry name" value="AIB/MYC-like"/>
</dbReference>
<feature type="domain" description="BHLH" evidence="8">
    <location>
        <begin position="285"/>
        <end position="334"/>
    </location>
</feature>
<feature type="coiled-coil region" evidence="6">
    <location>
        <begin position="324"/>
        <end position="351"/>
    </location>
</feature>
<dbReference type="SMART" id="SM00353">
    <property type="entry name" value="HLH"/>
    <property type="match status" value="1"/>
</dbReference>
<evidence type="ECO:0000256" key="2">
    <source>
        <dbReference type="ARBA" id="ARBA00023015"/>
    </source>
</evidence>
<feature type="compositionally biased region" description="Low complexity" evidence="7">
    <location>
        <begin position="1"/>
        <end position="21"/>
    </location>
</feature>
<comment type="subcellular location">
    <subcellularLocation>
        <location evidence="1 5">Nucleus</location>
    </subcellularLocation>
</comment>
<accession>A0A9Q1KCA5</accession>
<proteinExistence type="predicted"/>
<dbReference type="GO" id="GO:0005634">
    <property type="term" value="C:nucleus"/>
    <property type="evidence" value="ECO:0007669"/>
    <property type="project" value="UniProtKB-SubCell"/>
</dbReference>
<dbReference type="EMBL" id="JAKOGI010000186">
    <property type="protein sequence ID" value="KAJ8440602.1"/>
    <property type="molecule type" value="Genomic_DNA"/>
</dbReference>
<dbReference type="GO" id="GO:0000976">
    <property type="term" value="F:transcription cis-regulatory region binding"/>
    <property type="evidence" value="ECO:0007669"/>
    <property type="project" value="TreeGrafter"/>
</dbReference>
<evidence type="ECO:0000259" key="8">
    <source>
        <dbReference type="PROSITE" id="PS50888"/>
    </source>
</evidence>
<feature type="region of interest" description="Disordered" evidence="7">
    <location>
        <begin position="229"/>
        <end position="287"/>
    </location>
</feature>
<evidence type="ECO:0000313" key="10">
    <source>
        <dbReference type="Proteomes" id="UP001153076"/>
    </source>
</evidence>